<dbReference type="EMBL" id="UZAG01019273">
    <property type="protein sequence ID" value="VDO43061.1"/>
    <property type="molecule type" value="Genomic_DNA"/>
</dbReference>
<evidence type="ECO:0000313" key="1">
    <source>
        <dbReference type="EMBL" id="VDO43061.1"/>
    </source>
</evidence>
<sequence>MAFTLATLMATYDQNLLKTSAIFKFSDITSNI</sequence>
<dbReference type="Proteomes" id="UP000280834">
    <property type="component" value="Unassembled WGS sequence"/>
</dbReference>
<protein>
    <submittedName>
        <fullName evidence="1">Uncharacterized protein</fullName>
    </submittedName>
</protein>
<evidence type="ECO:0000313" key="2">
    <source>
        <dbReference type="Proteomes" id="UP000280834"/>
    </source>
</evidence>
<name>A0A3P7V6G7_9BILA</name>
<gene>
    <name evidence="1" type="ORF">BTMF_LOCUS12565</name>
</gene>
<proteinExistence type="predicted"/>
<dbReference type="AlphaFoldDB" id="A0A3P7V6G7"/>
<reference evidence="1 2" key="1">
    <citation type="submission" date="2018-11" db="EMBL/GenBank/DDBJ databases">
        <authorList>
            <consortium name="Pathogen Informatics"/>
        </authorList>
    </citation>
    <scope>NUCLEOTIDE SEQUENCE [LARGE SCALE GENOMIC DNA]</scope>
</reference>
<accession>A0A3P7V6G7</accession>
<organism evidence="1 2">
    <name type="scientific">Brugia timori</name>
    <dbReference type="NCBI Taxonomy" id="42155"/>
    <lineage>
        <taxon>Eukaryota</taxon>
        <taxon>Metazoa</taxon>
        <taxon>Ecdysozoa</taxon>
        <taxon>Nematoda</taxon>
        <taxon>Chromadorea</taxon>
        <taxon>Rhabditida</taxon>
        <taxon>Spirurina</taxon>
        <taxon>Spiruromorpha</taxon>
        <taxon>Filarioidea</taxon>
        <taxon>Onchocercidae</taxon>
        <taxon>Brugia</taxon>
    </lineage>
</organism>
<keyword evidence="2" id="KW-1185">Reference proteome</keyword>